<comment type="caution">
    <text evidence="5">The sequence shown here is derived from an EMBL/GenBank/DDBJ whole genome shotgun (WGS) entry which is preliminary data.</text>
</comment>
<dbReference type="Gene3D" id="2.40.50.100">
    <property type="match status" value="1"/>
</dbReference>
<keyword evidence="2" id="KW-1133">Transmembrane helix</keyword>
<proteinExistence type="predicted"/>
<name>A0A366DQ79_9HYPH</name>
<gene>
    <name evidence="5" type="ORF">DFR47_107139</name>
</gene>
<keyword evidence="1" id="KW-0175">Coiled coil</keyword>
<dbReference type="AlphaFoldDB" id="A0A366DQ79"/>
<dbReference type="InterPro" id="IPR058634">
    <property type="entry name" value="AaeA-lik-b-barrel"/>
</dbReference>
<sequence>METNTYAKKPINAVGLIIFVLAVATAVFMTWIYMRQAHENPYSEDAVIGANLVNVSSTVPGRITEINVRENDRVKKGDLLFSIDPKPLNLIVEQTAADLQMAEATMEAQRRALKAETQNALIADNQVVRARTNLDLAESTLKRLEALSPKGYVTKQQVDDARTLRNDARISLTQAVQQADAANALVGTLDSSEALVRARQAALALAQHNLDNSKTYAPHDGLVVGLLNSSGQIIISGQSVFTLIDTSEWFASATFPETELDNIRIGDCASVRILANNNMVVKGKVDSIGWGVSSEDMINIPRNLPFIPKNLNWVRIAQRFPVRIKLIDPPAELTRAGASAVVTVHNGNPC</sequence>
<dbReference type="InterPro" id="IPR058625">
    <property type="entry name" value="MdtA-like_BSH"/>
</dbReference>
<feature type="transmembrane region" description="Helical" evidence="2">
    <location>
        <begin position="12"/>
        <end position="34"/>
    </location>
</feature>
<dbReference type="SUPFAM" id="SSF111369">
    <property type="entry name" value="HlyD-like secretion proteins"/>
    <property type="match status" value="2"/>
</dbReference>
<keyword evidence="2" id="KW-0812">Transmembrane</keyword>
<dbReference type="EMBL" id="QNRH01000007">
    <property type="protein sequence ID" value="RBO92240.1"/>
    <property type="molecule type" value="Genomic_DNA"/>
</dbReference>
<dbReference type="RefSeq" id="WP_113945555.1">
    <property type="nucleotide sequence ID" value="NZ_JBHEEG010000009.1"/>
</dbReference>
<dbReference type="Gene3D" id="1.10.287.470">
    <property type="entry name" value="Helix hairpin bin"/>
    <property type="match status" value="1"/>
</dbReference>
<feature type="domain" description="Multidrug resistance protein MdtA-like barrel-sandwich hybrid" evidence="3">
    <location>
        <begin position="52"/>
        <end position="244"/>
    </location>
</feature>
<reference evidence="5 6" key="1">
    <citation type="submission" date="2018-06" db="EMBL/GenBank/DDBJ databases">
        <title>Genomic Encyclopedia of Type Strains, Phase IV (KMG-IV): sequencing the most valuable type-strain genomes for metagenomic binning, comparative biology and taxonomic classification.</title>
        <authorList>
            <person name="Goeker M."/>
        </authorList>
    </citation>
    <scope>NUCLEOTIDE SEQUENCE [LARGE SCALE GENOMIC DNA]</scope>
    <source>
        <strain evidence="5 6">DSM 25619</strain>
    </source>
</reference>
<dbReference type="PANTHER" id="PTHR30367">
    <property type="entry name" value="P-HYDROXYBENZOIC ACID EFFLUX PUMP SUBUNIT AAEA-RELATED"/>
    <property type="match status" value="1"/>
</dbReference>
<feature type="domain" description="p-hydroxybenzoic acid efflux pump subunit AaeA-like beta-barrel" evidence="4">
    <location>
        <begin position="252"/>
        <end position="345"/>
    </location>
</feature>
<keyword evidence="6" id="KW-1185">Reference proteome</keyword>
<accession>A0A366DQ79</accession>
<evidence type="ECO:0000256" key="1">
    <source>
        <dbReference type="SAM" id="Coils"/>
    </source>
</evidence>
<dbReference type="OrthoDB" id="9811754at2"/>
<keyword evidence="2" id="KW-0472">Membrane</keyword>
<dbReference type="Pfam" id="PF25917">
    <property type="entry name" value="BSH_RND"/>
    <property type="match status" value="1"/>
</dbReference>
<evidence type="ECO:0000259" key="3">
    <source>
        <dbReference type="Pfam" id="PF25917"/>
    </source>
</evidence>
<evidence type="ECO:0000313" key="6">
    <source>
        <dbReference type="Proteomes" id="UP000252893"/>
    </source>
</evidence>
<dbReference type="PANTHER" id="PTHR30367:SF1">
    <property type="entry name" value="MULTIDRUG RESISTANCE PROTEIN MDTN"/>
    <property type="match status" value="1"/>
</dbReference>
<dbReference type="Gene3D" id="2.40.30.170">
    <property type="match status" value="1"/>
</dbReference>
<evidence type="ECO:0000259" key="4">
    <source>
        <dbReference type="Pfam" id="PF25963"/>
    </source>
</evidence>
<evidence type="ECO:0000256" key="2">
    <source>
        <dbReference type="SAM" id="Phobius"/>
    </source>
</evidence>
<dbReference type="InterPro" id="IPR050393">
    <property type="entry name" value="MFP_Efflux_Pump"/>
</dbReference>
<feature type="coiled-coil region" evidence="1">
    <location>
        <begin position="92"/>
        <end position="147"/>
    </location>
</feature>
<dbReference type="Pfam" id="PF25963">
    <property type="entry name" value="Beta-barrel_AAEA"/>
    <property type="match status" value="1"/>
</dbReference>
<evidence type="ECO:0000313" key="5">
    <source>
        <dbReference type="EMBL" id="RBO92240.1"/>
    </source>
</evidence>
<dbReference type="NCBIfam" id="NF007785">
    <property type="entry name" value="PRK10476.1"/>
    <property type="match status" value="1"/>
</dbReference>
<protein>
    <submittedName>
        <fullName evidence="5">Multidrug efflux system membrane fusion protein</fullName>
    </submittedName>
</protein>
<dbReference type="Proteomes" id="UP000252893">
    <property type="component" value="Unassembled WGS sequence"/>
</dbReference>
<organism evidence="5 6">
    <name type="scientific">Pseudochrobactrum asaccharolyticum</name>
    <dbReference type="NCBI Taxonomy" id="354351"/>
    <lineage>
        <taxon>Bacteria</taxon>
        <taxon>Pseudomonadati</taxon>
        <taxon>Pseudomonadota</taxon>
        <taxon>Alphaproteobacteria</taxon>
        <taxon>Hyphomicrobiales</taxon>
        <taxon>Brucellaceae</taxon>
        <taxon>Pseudochrobactrum</taxon>
    </lineage>
</organism>